<keyword evidence="3" id="KW-1185">Reference proteome</keyword>
<dbReference type="Proteomes" id="UP001239462">
    <property type="component" value="Unassembled WGS sequence"/>
</dbReference>
<protein>
    <recommendedName>
        <fullName evidence="4">DUF4760 domain-containing protein</fullName>
    </recommendedName>
</protein>
<keyword evidence="1" id="KW-1133">Transmembrane helix</keyword>
<keyword evidence="1" id="KW-0812">Transmembrane</keyword>
<evidence type="ECO:0008006" key="4">
    <source>
        <dbReference type="Google" id="ProtNLM"/>
    </source>
</evidence>
<comment type="caution">
    <text evidence="2">The sequence shown here is derived from an EMBL/GenBank/DDBJ whole genome shotgun (WGS) entry which is preliminary data.</text>
</comment>
<accession>A0ABT7PNR6</accession>
<name>A0ABT7PNR6_9BACT</name>
<gene>
    <name evidence="2" type="ORF">QTN89_22060</name>
</gene>
<proteinExistence type="predicted"/>
<evidence type="ECO:0000313" key="3">
    <source>
        <dbReference type="Proteomes" id="UP001239462"/>
    </source>
</evidence>
<dbReference type="RefSeq" id="WP_289165812.1">
    <property type="nucleotide sequence ID" value="NZ_JASZZN010000019.1"/>
</dbReference>
<dbReference type="EMBL" id="JASZZN010000019">
    <property type="protein sequence ID" value="MDM4018150.1"/>
    <property type="molecule type" value="Genomic_DNA"/>
</dbReference>
<sequence length="291" mass="32956">MSSRTIIFFLLVWPFNSQVFGQGAPLVQPKPIATQPNQGTLDGSSSWFEILLEKNPGIVTIVISSFFLPIAILFLTNRQARKLKEIESSLDISKSQQQQKYSDSREFSKQQSADQAFVYGCLVTLLFDVQRLHIDLSIDCQNINCVKDALARFDKSLTENHSSIASRLSQLPSAVTGVVYRFYQKLGELIIDLRSLERSDDFELCYVATYQHSQELANEVISLHRAISERYETLKAEYDEMHLQSIRTCCGRAPHPGFVERFKRVKQELADRNDPSQTLPVIPTTTASEGV</sequence>
<reference evidence="2 3" key="1">
    <citation type="submission" date="2023-06" db="EMBL/GenBank/DDBJ databases">
        <title>Roseiconus lacunae JC819 isolated from Gulf of Mannar region, Tamil Nadu.</title>
        <authorList>
            <person name="Pk S."/>
            <person name="Ch S."/>
            <person name="Ch V.R."/>
        </authorList>
    </citation>
    <scope>NUCLEOTIDE SEQUENCE [LARGE SCALE GENOMIC DNA]</scope>
    <source>
        <strain evidence="2 3">JC819</strain>
    </source>
</reference>
<evidence type="ECO:0000313" key="2">
    <source>
        <dbReference type="EMBL" id="MDM4018150.1"/>
    </source>
</evidence>
<organism evidence="2 3">
    <name type="scientific">Roseiconus lacunae</name>
    <dbReference type="NCBI Taxonomy" id="2605694"/>
    <lineage>
        <taxon>Bacteria</taxon>
        <taxon>Pseudomonadati</taxon>
        <taxon>Planctomycetota</taxon>
        <taxon>Planctomycetia</taxon>
        <taxon>Pirellulales</taxon>
        <taxon>Pirellulaceae</taxon>
        <taxon>Roseiconus</taxon>
    </lineage>
</organism>
<feature type="transmembrane region" description="Helical" evidence="1">
    <location>
        <begin position="57"/>
        <end position="76"/>
    </location>
</feature>
<keyword evidence="1" id="KW-0472">Membrane</keyword>
<evidence type="ECO:0000256" key="1">
    <source>
        <dbReference type="SAM" id="Phobius"/>
    </source>
</evidence>